<protein>
    <submittedName>
        <fullName evidence="3">AIPR family protein</fullName>
    </submittedName>
</protein>
<evidence type="ECO:0000259" key="1">
    <source>
        <dbReference type="Pfam" id="PF10592"/>
    </source>
</evidence>
<dbReference type="Pfam" id="PF10592">
    <property type="entry name" value="AIPR"/>
    <property type="match status" value="1"/>
</dbReference>
<feature type="domain" description="Abortive infection phage resistance protein N-terminal" evidence="2">
    <location>
        <begin position="28"/>
        <end position="173"/>
    </location>
</feature>
<evidence type="ECO:0000313" key="4">
    <source>
        <dbReference type="Proteomes" id="UP001500359"/>
    </source>
</evidence>
<gene>
    <name evidence="3" type="ORF">GCM10009114_17630</name>
</gene>
<dbReference type="Proteomes" id="UP001500359">
    <property type="component" value="Unassembled WGS sequence"/>
</dbReference>
<feature type="domain" description="Abortive phage infection protein C-terminal" evidence="1">
    <location>
        <begin position="232"/>
        <end position="551"/>
    </location>
</feature>
<dbReference type="InterPro" id="IPR018891">
    <property type="entry name" value="AIPR_C"/>
</dbReference>
<comment type="caution">
    <text evidence="3">The sequence shown here is derived from an EMBL/GenBank/DDBJ whole genome shotgun (WGS) entry which is preliminary data.</text>
</comment>
<dbReference type="Pfam" id="PF22879">
    <property type="entry name" value="AIPR_N"/>
    <property type="match status" value="1"/>
</dbReference>
<reference evidence="3 4" key="1">
    <citation type="journal article" date="2019" name="Int. J. Syst. Evol. Microbiol.">
        <title>The Global Catalogue of Microorganisms (GCM) 10K type strain sequencing project: providing services to taxonomists for standard genome sequencing and annotation.</title>
        <authorList>
            <consortium name="The Broad Institute Genomics Platform"/>
            <consortium name="The Broad Institute Genome Sequencing Center for Infectious Disease"/>
            <person name="Wu L."/>
            <person name="Ma J."/>
        </authorList>
    </citation>
    <scope>NUCLEOTIDE SEQUENCE [LARGE SCALE GENOMIC DNA]</scope>
    <source>
        <strain evidence="3 4">JCM 15896</strain>
    </source>
</reference>
<evidence type="ECO:0000259" key="2">
    <source>
        <dbReference type="Pfam" id="PF22879"/>
    </source>
</evidence>
<organism evidence="3 4">
    <name type="scientific">Aliiglaciecola litoralis</name>
    <dbReference type="NCBI Taxonomy" id="582857"/>
    <lineage>
        <taxon>Bacteria</taxon>
        <taxon>Pseudomonadati</taxon>
        <taxon>Pseudomonadota</taxon>
        <taxon>Gammaproteobacteria</taxon>
        <taxon>Alteromonadales</taxon>
        <taxon>Alteromonadaceae</taxon>
        <taxon>Aliiglaciecola</taxon>
    </lineage>
</organism>
<dbReference type="EMBL" id="BAAAFD010000004">
    <property type="protein sequence ID" value="GAA0856292.1"/>
    <property type="molecule type" value="Genomic_DNA"/>
</dbReference>
<accession>A0ABN1LHW3</accession>
<proteinExistence type="predicted"/>
<keyword evidence="4" id="KW-1185">Reference proteome</keyword>
<evidence type="ECO:0000313" key="3">
    <source>
        <dbReference type="EMBL" id="GAA0856292.1"/>
    </source>
</evidence>
<name>A0ABN1LHW3_9ALTE</name>
<dbReference type="RefSeq" id="WP_343858867.1">
    <property type="nucleotide sequence ID" value="NZ_BAAAFD010000004.1"/>
</dbReference>
<sequence length="675" mass="77521">MENTIEDFYGDLTSELLASSESITLLNFMEFTSSELIESGIIEGIEIYQYYTEKGAKKPKRVDGFFLNEDGVLDLFIADISNSKELENLTNSDIQNLFKRLNNYLEYCFSEHDQNEESQLKNLVFSHKKTISKINCYILSNKQLSKTAISIPSSEFDGISVYFHIWDLSRFYRQAISTSQKEALTINFEDFTTRKILCLPAHFSIESLESFLIVMPGEVLSSLYDKYGTRLLEQNVRCFLQARGNVNKGIRDTIINRPEMFFSYNNGITATAKSIKTEITQEGIQISCLEDLQIVNGGQTTASLFHTARKDKVSLEKVFVQMKLTIVQEDESATLIPKISEYANTQNRVNAADFFSNHPFHIRMEELSRRIYAPLKKDELRETRWFYERARGQYNDAMSKLTIGDTKRFKVENPKSQMFTKTDMAKYLNVWDEEPKWVNKGAQGNFTQFAKRISQEWKVSSNEFNELFYKRLVAKAIIFKATEKIISGEAWYGGYRANIVAYTLAALSEYCKSHGKTLDFDTIWLKQDISIKLVMVIKSIAFYVNEKLMTPPPQFKNITEWAKKDLCWDSIKRDLPENLNKVETLLSTLVVNLESDNFAKKAAKSDQIIDNSIDAQRKVLEYGKENWKPLAADALKNELLSAKEMSILTKTIFADKIPSGAQAKVLLNILDRVDS</sequence>
<dbReference type="InterPro" id="IPR055101">
    <property type="entry name" value="AIPR_N"/>
</dbReference>